<dbReference type="InterPro" id="IPR011059">
    <property type="entry name" value="Metal-dep_hydrolase_composite"/>
</dbReference>
<feature type="domain" description="Amidohydrolase-related" evidence="7">
    <location>
        <begin position="57"/>
        <end position="366"/>
    </location>
</feature>
<keyword evidence="9" id="KW-1185">Reference proteome</keyword>
<feature type="region of interest" description="Disordered" evidence="6">
    <location>
        <begin position="31"/>
        <end position="51"/>
    </location>
</feature>
<dbReference type="SUPFAM" id="SSF51556">
    <property type="entry name" value="Metallo-dependent hydrolases"/>
    <property type="match status" value="1"/>
</dbReference>
<dbReference type="Pfam" id="PF01979">
    <property type="entry name" value="Amidohydro_1"/>
    <property type="match status" value="1"/>
</dbReference>
<keyword evidence="2" id="KW-0479">Metal-binding</keyword>
<dbReference type="EMBL" id="BAABAE010000002">
    <property type="protein sequence ID" value="GAA3733451.1"/>
    <property type="molecule type" value="Genomic_DNA"/>
</dbReference>
<dbReference type="InterPro" id="IPR006680">
    <property type="entry name" value="Amidohydro-rel"/>
</dbReference>
<evidence type="ECO:0000313" key="9">
    <source>
        <dbReference type="Proteomes" id="UP001501004"/>
    </source>
</evidence>
<reference evidence="9" key="1">
    <citation type="journal article" date="2019" name="Int. J. Syst. Evol. Microbiol.">
        <title>The Global Catalogue of Microorganisms (GCM) 10K type strain sequencing project: providing services to taxonomists for standard genome sequencing and annotation.</title>
        <authorList>
            <consortium name="The Broad Institute Genomics Platform"/>
            <consortium name="The Broad Institute Genome Sequencing Center for Infectious Disease"/>
            <person name="Wu L."/>
            <person name="Ma J."/>
        </authorList>
    </citation>
    <scope>NUCLEOTIDE SEQUENCE [LARGE SCALE GENOMIC DNA]</scope>
    <source>
        <strain evidence="9">JCM 16949</strain>
    </source>
</reference>
<sequence length="386" mass="39246">MSIIMADTIVTGSLVLSPGWIRVEGARILDCGRGKPPEPTTGESTSGEPAPVRLSGTVIPGFVDIHAHGAAGVHFADAVDRSMQPAIDWHAERGTTTLFASLATDSLPRLAQQVAALSPLVRGGALGGIHLEGPWLSPAHRGAHEESLLRPPAAEEVRGLLAEPAVRMVTIAPELPGGLEAIDSVVSAGAVAAIGHTSCDLATARAAFDRGATVATHLFNGMPPLHHRSPGPVGAALLDDRVFAELILDGHHVADELVAIAAHLLGGRLVAVSDSIAATGQPDGDYTLAGTAVSVRDGVARVTGGGSLAGSTITLASAFRALVERQGFSLLEAVVATATAPARALGLSDVGSIRAGGFADLVVLDGLAVSSVMRRGAWLGEPPVRS</sequence>
<comment type="caution">
    <text evidence="8">The sequence shown here is derived from an EMBL/GenBank/DDBJ whole genome shotgun (WGS) entry which is preliminary data.</text>
</comment>
<evidence type="ECO:0000259" key="7">
    <source>
        <dbReference type="Pfam" id="PF01979"/>
    </source>
</evidence>
<proteinExistence type="inferred from homology"/>
<dbReference type="SUPFAM" id="SSF51338">
    <property type="entry name" value="Composite domain of metallo-dependent hydrolases"/>
    <property type="match status" value="1"/>
</dbReference>
<evidence type="ECO:0000256" key="3">
    <source>
        <dbReference type="ARBA" id="ARBA00022801"/>
    </source>
</evidence>
<dbReference type="NCBIfam" id="TIGR00221">
    <property type="entry name" value="nagA"/>
    <property type="match status" value="1"/>
</dbReference>
<dbReference type="InterPro" id="IPR032466">
    <property type="entry name" value="Metal_Hydrolase"/>
</dbReference>
<dbReference type="PANTHER" id="PTHR11113:SF14">
    <property type="entry name" value="N-ACETYLGLUCOSAMINE-6-PHOSPHATE DEACETYLASE"/>
    <property type="match status" value="1"/>
</dbReference>
<dbReference type="Gene3D" id="2.30.40.10">
    <property type="entry name" value="Urease, subunit C, domain 1"/>
    <property type="match status" value="1"/>
</dbReference>
<organism evidence="8 9">
    <name type="scientific">Leifsonella bigeumensis</name>
    <dbReference type="NCBI Taxonomy" id="433643"/>
    <lineage>
        <taxon>Bacteria</taxon>
        <taxon>Bacillati</taxon>
        <taxon>Actinomycetota</taxon>
        <taxon>Actinomycetes</taxon>
        <taxon>Micrococcales</taxon>
        <taxon>Microbacteriaceae</taxon>
        <taxon>Leifsonella</taxon>
    </lineage>
</organism>
<evidence type="ECO:0000256" key="6">
    <source>
        <dbReference type="SAM" id="MobiDB-lite"/>
    </source>
</evidence>
<gene>
    <name evidence="8" type="primary">nagA_2</name>
    <name evidence="8" type="ORF">GCM10022239_07110</name>
</gene>
<accession>A0ABP7F884</accession>
<name>A0ABP7F884_9MICO</name>
<evidence type="ECO:0000256" key="5">
    <source>
        <dbReference type="PIRNR" id="PIRNR038994"/>
    </source>
</evidence>
<dbReference type="PIRSF" id="PIRSF038994">
    <property type="entry name" value="NagA"/>
    <property type="match status" value="1"/>
</dbReference>
<evidence type="ECO:0000256" key="1">
    <source>
        <dbReference type="ARBA" id="ARBA00010716"/>
    </source>
</evidence>
<dbReference type="Proteomes" id="UP001501004">
    <property type="component" value="Unassembled WGS sequence"/>
</dbReference>
<evidence type="ECO:0000256" key="4">
    <source>
        <dbReference type="ARBA" id="ARBA00023277"/>
    </source>
</evidence>
<protein>
    <submittedName>
        <fullName evidence="8">N-acetylglucosamine-6-phosphate deacetylase</fullName>
    </submittedName>
</protein>
<keyword evidence="3 5" id="KW-0378">Hydrolase</keyword>
<evidence type="ECO:0000313" key="8">
    <source>
        <dbReference type="EMBL" id="GAA3733451.1"/>
    </source>
</evidence>
<dbReference type="InterPro" id="IPR003764">
    <property type="entry name" value="GlcNAc_6-P_deAcase"/>
</dbReference>
<dbReference type="PANTHER" id="PTHR11113">
    <property type="entry name" value="N-ACETYLGLUCOSAMINE-6-PHOSPHATE DEACETYLASE"/>
    <property type="match status" value="1"/>
</dbReference>
<dbReference type="Gene3D" id="3.20.20.140">
    <property type="entry name" value="Metal-dependent hydrolases"/>
    <property type="match status" value="1"/>
</dbReference>
<keyword evidence="4 5" id="KW-0119">Carbohydrate metabolism</keyword>
<comment type="similarity">
    <text evidence="1 5">Belongs to the metallo-dependent hydrolases superfamily. NagA family.</text>
</comment>
<evidence type="ECO:0000256" key="2">
    <source>
        <dbReference type="ARBA" id="ARBA00022723"/>
    </source>
</evidence>